<evidence type="ECO:0000313" key="2">
    <source>
        <dbReference type="Proteomes" id="UP001558652"/>
    </source>
</evidence>
<protein>
    <submittedName>
        <fullName evidence="1">Uncharacterized protein</fullName>
    </submittedName>
</protein>
<dbReference type="Proteomes" id="UP001558652">
    <property type="component" value="Unassembled WGS sequence"/>
</dbReference>
<dbReference type="AlphaFoldDB" id="A0ABD0YYA5"/>
<reference evidence="1 2" key="1">
    <citation type="submission" date="2024-07" db="EMBL/GenBank/DDBJ databases">
        <title>Chromosome-level genome assembly of the water stick insect Ranatra chinensis (Heteroptera: Nepidae).</title>
        <authorList>
            <person name="Liu X."/>
        </authorList>
    </citation>
    <scope>NUCLEOTIDE SEQUENCE [LARGE SCALE GENOMIC DNA]</scope>
    <source>
        <strain evidence="1">Cailab_2021Rc</strain>
        <tissue evidence="1">Muscle</tissue>
    </source>
</reference>
<keyword evidence="2" id="KW-1185">Reference proteome</keyword>
<proteinExistence type="predicted"/>
<comment type="caution">
    <text evidence="1">The sequence shown here is derived from an EMBL/GenBank/DDBJ whole genome shotgun (WGS) entry which is preliminary data.</text>
</comment>
<organism evidence="1 2">
    <name type="scientific">Ranatra chinensis</name>
    <dbReference type="NCBI Taxonomy" id="642074"/>
    <lineage>
        <taxon>Eukaryota</taxon>
        <taxon>Metazoa</taxon>
        <taxon>Ecdysozoa</taxon>
        <taxon>Arthropoda</taxon>
        <taxon>Hexapoda</taxon>
        <taxon>Insecta</taxon>
        <taxon>Pterygota</taxon>
        <taxon>Neoptera</taxon>
        <taxon>Paraneoptera</taxon>
        <taxon>Hemiptera</taxon>
        <taxon>Heteroptera</taxon>
        <taxon>Panheteroptera</taxon>
        <taxon>Nepomorpha</taxon>
        <taxon>Nepidae</taxon>
        <taxon>Ranatrinae</taxon>
        <taxon>Ranatra</taxon>
    </lineage>
</organism>
<sequence>MTTQLTMDVNTVSGLAMTAILNMPEFNGDPELLTDFLEAASAAGAHLRSVNSLLPPEVINNLYGILIRKISHQARTECGITAVTDAAEVARLLSLYSGFSECVLFFCVY</sequence>
<name>A0ABD0YYA5_9HEMI</name>
<evidence type="ECO:0000313" key="1">
    <source>
        <dbReference type="EMBL" id="KAL1140919.1"/>
    </source>
</evidence>
<accession>A0ABD0YYA5</accession>
<dbReference type="EMBL" id="JBFDAA010000001">
    <property type="protein sequence ID" value="KAL1140919.1"/>
    <property type="molecule type" value="Genomic_DNA"/>
</dbReference>
<gene>
    <name evidence="1" type="ORF">AAG570_000847</name>
</gene>